<organism evidence="4 5">
    <name type="scientific">Nocardioides eburneus</name>
    <dbReference type="NCBI Taxonomy" id="3231482"/>
    <lineage>
        <taxon>Bacteria</taxon>
        <taxon>Bacillati</taxon>
        <taxon>Actinomycetota</taxon>
        <taxon>Actinomycetes</taxon>
        <taxon>Propionibacteriales</taxon>
        <taxon>Nocardioidaceae</taxon>
        <taxon>Nocardioides</taxon>
    </lineage>
</organism>
<evidence type="ECO:0000256" key="2">
    <source>
        <dbReference type="ARBA" id="ARBA00023315"/>
    </source>
</evidence>
<reference evidence="4 5" key="1">
    <citation type="submission" date="2024-07" db="EMBL/GenBank/DDBJ databases">
        <authorList>
            <person name="Lee S."/>
            <person name="Kang M."/>
        </authorList>
    </citation>
    <scope>NUCLEOTIDE SEQUENCE [LARGE SCALE GENOMIC DNA]</scope>
    <source>
        <strain evidence="4 5">DS6</strain>
    </source>
</reference>
<evidence type="ECO:0000259" key="3">
    <source>
        <dbReference type="PROSITE" id="PS51186"/>
    </source>
</evidence>
<feature type="domain" description="N-acetyltransferase" evidence="3">
    <location>
        <begin position="11"/>
        <end position="157"/>
    </location>
</feature>
<dbReference type="NCBIfam" id="TIGR01575">
    <property type="entry name" value="rimI"/>
    <property type="match status" value="1"/>
</dbReference>
<dbReference type="Gene3D" id="3.40.630.30">
    <property type="match status" value="1"/>
</dbReference>
<keyword evidence="4" id="KW-0689">Ribosomal protein</keyword>
<dbReference type="PROSITE" id="PS51186">
    <property type="entry name" value="GNAT"/>
    <property type="match status" value="1"/>
</dbReference>
<keyword evidence="4" id="KW-0687">Ribonucleoprotein</keyword>
<dbReference type="InterPro" id="IPR050832">
    <property type="entry name" value="Bact_Acetyltransf"/>
</dbReference>
<name>A0ABV3SXG0_9ACTN</name>
<keyword evidence="1 4" id="KW-0808">Transferase</keyword>
<evidence type="ECO:0000256" key="1">
    <source>
        <dbReference type="ARBA" id="ARBA00022679"/>
    </source>
</evidence>
<evidence type="ECO:0000313" key="4">
    <source>
        <dbReference type="EMBL" id="MEX0426723.1"/>
    </source>
</evidence>
<dbReference type="Pfam" id="PF00583">
    <property type="entry name" value="Acetyltransf_1"/>
    <property type="match status" value="1"/>
</dbReference>
<dbReference type="InterPro" id="IPR000182">
    <property type="entry name" value="GNAT_dom"/>
</dbReference>
<evidence type="ECO:0000313" key="5">
    <source>
        <dbReference type="Proteomes" id="UP001556631"/>
    </source>
</evidence>
<dbReference type="InterPro" id="IPR006464">
    <property type="entry name" value="AcTrfase_RimI/Ard1"/>
</dbReference>
<sequence>MSDVEMSGVAAGVRTATLDDVDALVQLELESFPGDEWTADYLRLAVDGHMPTVRVLVAAPDGAVVGHAIISVVYEIAELQRIAVAETARRRGLATALLDATVALCRDADAERLLLEVREQNQPALAFYRRAGFAEIDRRDRYYRDGSTAIVLALDLTVG</sequence>
<dbReference type="EMBL" id="JBFPJR010000004">
    <property type="protein sequence ID" value="MEX0426723.1"/>
    <property type="molecule type" value="Genomic_DNA"/>
</dbReference>
<dbReference type="GO" id="GO:0008999">
    <property type="term" value="F:protein-N-terminal-alanine acetyltransferase activity"/>
    <property type="evidence" value="ECO:0007669"/>
    <property type="project" value="UniProtKB-EC"/>
</dbReference>
<dbReference type="PANTHER" id="PTHR43877">
    <property type="entry name" value="AMINOALKYLPHOSPHONATE N-ACETYLTRANSFERASE-RELATED-RELATED"/>
    <property type="match status" value="1"/>
</dbReference>
<protein>
    <submittedName>
        <fullName evidence="4">Ribosomal protein S18-alanine N-acetyltransferase</fullName>
        <ecNumber evidence="4">2.3.1.266</ecNumber>
    </submittedName>
</protein>
<dbReference type="EC" id="2.3.1.266" evidence="4"/>
<dbReference type="SUPFAM" id="SSF55729">
    <property type="entry name" value="Acyl-CoA N-acyltransferases (Nat)"/>
    <property type="match status" value="1"/>
</dbReference>
<comment type="caution">
    <text evidence="4">The sequence shown here is derived from an EMBL/GenBank/DDBJ whole genome shotgun (WGS) entry which is preliminary data.</text>
</comment>
<gene>
    <name evidence="4" type="primary">rimI</name>
    <name evidence="4" type="ORF">AB3X52_03750</name>
</gene>
<dbReference type="RefSeq" id="WP_367991439.1">
    <property type="nucleotide sequence ID" value="NZ_JBFPJR010000004.1"/>
</dbReference>
<proteinExistence type="predicted"/>
<dbReference type="GO" id="GO:0005840">
    <property type="term" value="C:ribosome"/>
    <property type="evidence" value="ECO:0007669"/>
    <property type="project" value="UniProtKB-KW"/>
</dbReference>
<keyword evidence="5" id="KW-1185">Reference proteome</keyword>
<dbReference type="Proteomes" id="UP001556631">
    <property type="component" value="Unassembled WGS sequence"/>
</dbReference>
<dbReference type="PANTHER" id="PTHR43877:SF2">
    <property type="entry name" value="AMINOALKYLPHOSPHONATE N-ACETYLTRANSFERASE-RELATED"/>
    <property type="match status" value="1"/>
</dbReference>
<accession>A0ABV3SXG0</accession>
<dbReference type="CDD" id="cd04301">
    <property type="entry name" value="NAT_SF"/>
    <property type="match status" value="1"/>
</dbReference>
<keyword evidence="2 4" id="KW-0012">Acyltransferase</keyword>
<dbReference type="InterPro" id="IPR016181">
    <property type="entry name" value="Acyl_CoA_acyltransferase"/>
</dbReference>